<dbReference type="AlphaFoldDB" id="A0A843VAX9"/>
<reference evidence="2" key="1">
    <citation type="submission" date="2017-07" db="EMBL/GenBank/DDBJ databases">
        <title>Taro Niue Genome Assembly and Annotation.</title>
        <authorList>
            <person name="Atibalentja N."/>
            <person name="Keating K."/>
            <person name="Fields C.J."/>
        </authorList>
    </citation>
    <scope>NUCLEOTIDE SEQUENCE</scope>
    <source>
        <strain evidence="2">Niue_2</strain>
        <tissue evidence="2">Leaf</tissue>
    </source>
</reference>
<organism evidence="2 3">
    <name type="scientific">Colocasia esculenta</name>
    <name type="common">Wild taro</name>
    <name type="synonym">Arum esculentum</name>
    <dbReference type="NCBI Taxonomy" id="4460"/>
    <lineage>
        <taxon>Eukaryota</taxon>
        <taxon>Viridiplantae</taxon>
        <taxon>Streptophyta</taxon>
        <taxon>Embryophyta</taxon>
        <taxon>Tracheophyta</taxon>
        <taxon>Spermatophyta</taxon>
        <taxon>Magnoliopsida</taxon>
        <taxon>Liliopsida</taxon>
        <taxon>Araceae</taxon>
        <taxon>Aroideae</taxon>
        <taxon>Colocasieae</taxon>
        <taxon>Colocasia</taxon>
    </lineage>
</organism>
<dbReference type="GO" id="GO:0007623">
    <property type="term" value="P:circadian rhythm"/>
    <property type="evidence" value="ECO:0007669"/>
    <property type="project" value="InterPro"/>
</dbReference>
<gene>
    <name evidence="2" type="ORF">Taro_024294</name>
</gene>
<accession>A0A843VAX9</accession>
<comment type="caution">
    <text evidence="2">The sequence shown here is derived from an EMBL/GenBank/DDBJ whole genome shotgun (WGS) entry which is preliminary data.</text>
</comment>
<dbReference type="PANTHER" id="PTHR33334:SF5">
    <property type="entry name" value="PROTEIN LNK2"/>
    <property type="match status" value="1"/>
</dbReference>
<evidence type="ECO:0000313" key="3">
    <source>
        <dbReference type="Proteomes" id="UP000652761"/>
    </source>
</evidence>
<dbReference type="GO" id="GO:0006355">
    <property type="term" value="P:regulation of DNA-templated transcription"/>
    <property type="evidence" value="ECO:0007669"/>
    <property type="project" value="InterPro"/>
</dbReference>
<feature type="compositionally biased region" description="Polar residues" evidence="1">
    <location>
        <begin position="196"/>
        <end position="206"/>
    </location>
</feature>
<protein>
    <submittedName>
        <fullName evidence="2">Uncharacterized protein</fullName>
    </submittedName>
</protein>
<name>A0A843VAX9_COLES</name>
<proteinExistence type="predicted"/>
<dbReference type="OrthoDB" id="1939712at2759"/>
<dbReference type="InterPro" id="IPR039928">
    <property type="entry name" value="LNK"/>
</dbReference>
<feature type="region of interest" description="Disordered" evidence="1">
    <location>
        <begin position="189"/>
        <end position="209"/>
    </location>
</feature>
<dbReference type="EMBL" id="NMUH01001369">
    <property type="protein sequence ID" value="MQL91687.1"/>
    <property type="molecule type" value="Genomic_DNA"/>
</dbReference>
<keyword evidence="3" id="KW-1185">Reference proteome</keyword>
<evidence type="ECO:0000256" key="1">
    <source>
        <dbReference type="SAM" id="MobiDB-lite"/>
    </source>
</evidence>
<dbReference type="Proteomes" id="UP000652761">
    <property type="component" value="Unassembled WGS sequence"/>
</dbReference>
<sequence length="307" mass="34320">MDRYFRRDDEELIMPCDQEASGNQQADDRSPYPNGWLQWEVGRTKYSTPPNMFLSMSMEPIGTGVNSNWHSLYENMDMQSSILDGEGSSNQSAYGDFSLVDNSARTFEASFYDEKIDDFWESTFVEDPPIMNGLSNSCDSAYKSTSFGNLLTDMLMDPHDSPDDSSIMGSTVPKASFSPLIDDLAEDEDQLDDVSPSLTAETSRSPDGSPMKMFAWSDAYDPSNFQASVLSVLAPAEQTTSAVVSHVQEQKYLETTVLQELEDVTSQLNVETRICLRDALYRLAKISKKRHSFIKNRPSSDVVGEKS</sequence>
<evidence type="ECO:0000313" key="2">
    <source>
        <dbReference type="EMBL" id="MQL91687.1"/>
    </source>
</evidence>
<dbReference type="PANTHER" id="PTHR33334">
    <property type="entry name" value="PROTEIN LNK1"/>
    <property type="match status" value="1"/>
</dbReference>